<dbReference type="GO" id="GO:0034703">
    <property type="term" value="C:cation channel complex"/>
    <property type="evidence" value="ECO:0007669"/>
    <property type="project" value="TreeGrafter"/>
</dbReference>
<dbReference type="OrthoDB" id="5584001at2759"/>
<dbReference type="GO" id="GO:0005261">
    <property type="term" value="F:monoatomic cation channel activity"/>
    <property type="evidence" value="ECO:0007669"/>
    <property type="project" value="TreeGrafter"/>
</dbReference>
<dbReference type="InterPro" id="IPR016024">
    <property type="entry name" value="ARM-type_fold"/>
</dbReference>
<accession>A0A9P5X9P2</accession>
<feature type="region of interest" description="Disordered" evidence="1">
    <location>
        <begin position="2377"/>
        <end position="2423"/>
    </location>
</feature>
<gene>
    <name evidence="3" type="ORF">P691DRAFT_777434</name>
</gene>
<dbReference type="PANTHER" id="PTHR31781">
    <property type="entry name" value="UNC80"/>
    <property type="match status" value="1"/>
</dbReference>
<feature type="region of interest" description="Disordered" evidence="1">
    <location>
        <begin position="1303"/>
        <end position="1357"/>
    </location>
</feature>
<feature type="region of interest" description="Disordered" evidence="1">
    <location>
        <begin position="784"/>
        <end position="821"/>
    </location>
</feature>
<dbReference type="Proteomes" id="UP000807342">
    <property type="component" value="Unassembled WGS sequence"/>
</dbReference>
<protein>
    <recommendedName>
        <fullName evidence="2">Protein UNC80 C-terminal domain-containing protein</fullName>
    </recommendedName>
</protein>
<comment type="caution">
    <text evidence="3">The sequence shown here is derived from an EMBL/GenBank/DDBJ whole genome shotgun (WGS) entry which is preliminary data.</text>
</comment>
<feature type="domain" description="Protein UNC80 C-terminal" evidence="2">
    <location>
        <begin position="1671"/>
        <end position="1804"/>
    </location>
</feature>
<evidence type="ECO:0000256" key="1">
    <source>
        <dbReference type="SAM" id="MobiDB-lite"/>
    </source>
</evidence>
<evidence type="ECO:0000259" key="2">
    <source>
        <dbReference type="Pfam" id="PF20262"/>
    </source>
</evidence>
<feature type="compositionally biased region" description="Polar residues" evidence="1">
    <location>
        <begin position="292"/>
        <end position="301"/>
    </location>
</feature>
<dbReference type="PANTHER" id="PTHR31781:SF1">
    <property type="entry name" value="PROTEIN UNC-80 HOMOLOG"/>
    <property type="match status" value="1"/>
</dbReference>
<feature type="region of interest" description="Disordered" evidence="1">
    <location>
        <begin position="269"/>
        <end position="301"/>
    </location>
</feature>
<proteinExistence type="predicted"/>
<evidence type="ECO:0000313" key="4">
    <source>
        <dbReference type="Proteomes" id="UP000807342"/>
    </source>
</evidence>
<feature type="compositionally biased region" description="Low complexity" evidence="1">
    <location>
        <begin position="109"/>
        <end position="149"/>
    </location>
</feature>
<feature type="compositionally biased region" description="Low complexity" evidence="1">
    <location>
        <begin position="2410"/>
        <end position="2423"/>
    </location>
</feature>
<keyword evidence="4" id="KW-1185">Reference proteome</keyword>
<dbReference type="SUPFAM" id="SSF48371">
    <property type="entry name" value="ARM repeat"/>
    <property type="match status" value="1"/>
</dbReference>
<name>A0A9P5X9P2_9AGAR</name>
<dbReference type="EMBL" id="MU151290">
    <property type="protein sequence ID" value="KAF9445640.1"/>
    <property type="molecule type" value="Genomic_DNA"/>
</dbReference>
<dbReference type="GO" id="GO:0055080">
    <property type="term" value="P:monoatomic cation homeostasis"/>
    <property type="evidence" value="ECO:0007669"/>
    <property type="project" value="TreeGrafter"/>
</dbReference>
<feature type="region of interest" description="Disordered" evidence="1">
    <location>
        <begin position="1"/>
        <end position="33"/>
    </location>
</feature>
<dbReference type="Pfam" id="PF20262">
    <property type="entry name" value="UNC80_C"/>
    <property type="match status" value="1"/>
</dbReference>
<feature type="region of interest" description="Disordered" evidence="1">
    <location>
        <begin position="90"/>
        <end position="152"/>
    </location>
</feature>
<feature type="compositionally biased region" description="Low complexity" evidence="1">
    <location>
        <begin position="2388"/>
        <end position="2399"/>
    </location>
</feature>
<evidence type="ECO:0000313" key="3">
    <source>
        <dbReference type="EMBL" id="KAF9445640.1"/>
    </source>
</evidence>
<feature type="compositionally biased region" description="Low complexity" evidence="1">
    <location>
        <begin position="789"/>
        <end position="807"/>
    </location>
</feature>
<organism evidence="3 4">
    <name type="scientific">Macrolepiota fuliginosa MF-IS2</name>
    <dbReference type="NCBI Taxonomy" id="1400762"/>
    <lineage>
        <taxon>Eukaryota</taxon>
        <taxon>Fungi</taxon>
        <taxon>Dikarya</taxon>
        <taxon>Basidiomycota</taxon>
        <taxon>Agaricomycotina</taxon>
        <taxon>Agaricomycetes</taxon>
        <taxon>Agaricomycetidae</taxon>
        <taxon>Agaricales</taxon>
        <taxon>Agaricineae</taxon>
        <taxon>Agaricaceae</taxon>
        <taxon>Macrolepiota</taxon>
    </lineage>
</organism>
<dbReference type="InterPro" id="IPR046460">
    <property type="entry name" value="UNC80_C"/>
</dbReference>
<feature type="compositionally biased region" description="Low complexity" evidence="1">
    <location>
        <begin position="1316"/>
        <end position="1330"/>
    </location>
</feature>
<reference evidence="3" key="1">
    <citation type="submission" date="2020-11" db="EMBL/GenBank/DDBJ databases">
        <authorList>
            <consortium name="DOE Joint Genome Institute"/>
            <person name="Ahrendt S."/>
            <person name="Riley R."/>
            <person name="Andreopoulos W."/>
            <person name="Labutti K."/>
            <person name="Pangilinan J."/>
            <person name="Ruiz-Duenas F.J."/>
            <person name="Barrasa J.M."/>
            <person name="Sanchez-Garcia M."/>
            <person name="Camarero S."/>
            <person name="Miyauchi S."/>
            <person name="Serrano A."/>
            <person name="Linde D."/>
            <person name="Babiker R."/>
            <person name="Drula E."/>
            <person name="Ayuso-Fernandez I."/>
            <person name="Pacheco R."/>
            <person name="Padilla G."/>
            <person name="Ferreira P."/>
            <person name="Barriuso J."/>
            <person name="Kellner H."/>
            <person name="Castanera R."/>
            <person name="Alfaro M."/>
            <person name="Ramirez L."/>
            <person name="Pisabarro A.G."/>
            <person name="Kuo A."/>
            <person name="Tritt A."/>
            <person name="Lipzen A."/>
            <person name="He G."/>
            <person name="Yan M."/>
            <person name="Ng V."/>
            <person name="Cullen D."/>
            <person name="Martin F."/>
            <person name="Rosso M.-N."/>
            <person name="Henrissat B."/>
            <person name="Hibbett D."/>
            <person name="Martinez A.T."/>
            <person name="Grigoriev I.V."/>
        </authorList>
    </citation>
    <scope>NUCLEOTIDE SEQUENCE</scope>
    <source>
        <strain evidence="3">MF-IS2</strain>
    </source>
</reference>
<sequence>MSSQHGTEIKKPTPRRLFSLENLKSSDKRAGQPTTILEQLSEEEQHPWINSGDRAHLTSSLIQDTVPKDDTTHARWDYIRQHVLIAAGKPAASVSPPPQTVPPFHYKQPSSASSSASFPSHPASITSNTTSTSTSASVPVRPPSRSQTPKPGSRLAFAAKLGFKQVVDHAREAAVDENRKFAEDVVKACWAARSVDPLVVGSGHHGHGHGHASGKSKLGYGYGDSTVGSGTSVTGSARQLQLQLQMGLPFAKATMSSFASSVSGSGSGSGSGAGVGGAAASTVSLPGKRPEQQSGLGSPYTHTFNSTSGFTTASASTSHLASASGGVGQYTTPSIKHLHQILWQASGTSSSTLRSVYLPHESLVLSALLRPFTSSVTGGGDDISAKLEEERWLALDAFEVLVKTWPPANELASAERCLWCTKAITALPSSQLRSRILSALWGLTSPSENNHVFLSPDVIQSIASGVILLVPIVSPQQPQYQYQQSPPQQQSEPMGDAKILKEIVDHLAFGPLDEDALEDTYGGARRDDKKDEVEGVRRLMISEAAVCCAEVGVRELRVWLIRFGVEEYWYPLPSNPTPIQQTIAARRVAHFCTAALSILDLPPNEPDNNTRQSHAAAVARIVHLLEKVVIPEVDSLSNTGYRKNNKGKARDVRVGERGTTNAKRDWVWEARKGVTRVVVEVLCCIGMEDRLSVGMGVGGGGNVRWAVKLVARWYAAPPPESGSRSGREWREAFEEMLRDLVGDAEWATVANILMGVVDRLADGVCKNVVQLIFPELMDRLVQDPPPPALLSQPPSSRASSMYSSATPSPSPTPTQFHFHPYSNQQKPNLTTLLQSLSLLTPQTVFKPLFTLAASSREVVLANALCVVLALSAVVRDWWVRDAEMVGVALMSDVSVPSNRSGDGEKGTGMGQVLVMLELVRRLSGLRRVKDEAGGGGLVNELGGELARAGLVRFVVELEVRLAALIEVREKKAPIPLVQRMLFCMLFREFRLLTRSLKSAPWLPTVLRWVEEYFQARDECNDEIEGVVEEIRSLYELAKGNANSMHKRRTFAMMPTSYTPSSNADNKEEQRQQINIPEMLGAALKLVNGSLRKGFSLRAFKLLVTVSVMLSPVEWGRVAPSVWYHGLLLDGDSGGVMPLVCFLVMQCAEKNPLEFRAMVEVDMRSSDDSTRLASIHKISLLTNWRFQLMSESHNILVDRAHRPFRIARAPLPFVPTDIGSPNYVHDTDSDYTPYSSNKTRARVRGKSANARDAIPVELRRQLVEIGWVDDEGEADGKEVWIRTPVAMLPVALVERLDLQRMEGLHHHQAMSSPAQPTSTSSLGSAGAAQLTPLGASASPGAPGMVEGELLRRNSSSGGPTYAKRRAVFVPPLSLIFRVLATMVYDPNYAVAAAARDTLLDLMRNDPALLLRPILDLLCEEQGQEAAGNQKDVSEAVNVLTALLHTRHMLPPPMTHAVFNNLAGFLKYALRQTDSSFPSAVMRYHSGAGAEIDSAGTLSSFALTVPIMAQLARYVGELSIREIRRSKMEHFLIPYGTLWFGHVGVPGGPMFPKGLVDSEFGGKAREVNPFVRVKARAEEAVDPKLVGVVMIRIAQNMMFVDMLRKSAQDVMLVRKTMPRFVIPSLDGSEGMEDGGRLLELGDFVPFRKMKPESVDEENKAEKTLRVLSLALARSYVTLVAQVFRCMSRNSNDREEMANFVDGLNRILLVHGDDIGIVGHVLIAFMVASARFRRLFTSGGGYALFMPALVKIYAEFHQRIDIKLAIEYAVYRFYALHREAFLFQSVDAIAHISALPETNAAQYAARVYELFYSLRTGVAPTNLDPAGIHDINQLQEKEALLFHAAEDKPQTFLAAIRRGEAQTNGQIFFEVPDSYESSRLRMEDFIKLFLTIIAHDPSILRAQYFMRLFRFLAPHLYNASSQARNVLQGGVAALGEIQSRPFSKSKAAEASGAIRVGEADVTVPSGAEAPDKNKNASNPNIMRLDFLFALTNMAQAGSHMPIRMAQQALGIAELILKDAPSEMFEPLSTFFADLTKLVILRGGPSKPEHVIPFLQQMSPIIKAYTTILDFTSVLETITQVSSTLPFPNDPVFTRIVVHEVCAAGLEACELIASEAELSQIPFRTALVPLLAESVLLRGADVIGELEKRQPTFHFLTKVVLPLTLMLKTTDQLASESGKSEVWHRSSLARSWIRLLFYAMTACQRSFRASDNLPLSRSKSRDKRSGEEKQWQAHLPTFIAALQIIKVIVIRAEAEISTTLPDLWHRLAGFLRSVLTDGNAHFALRGSGVNDFSPSPSPSPSPRASAQLDKSGQLSFFDHLPGQLNIDTSSIIPSARPRAIDYVLWSILEFLCAYRSPLRLQLRLFTVEKVVTLDQELKTQQRHASPFASPNTSTASRRVSTSVFAKPRRSGMFPSPDSSPRASRSPSMINELSIPSLHLSPGANSLQGRLTSLEIPHSTSGGELRIPGYQYISPTLSPSTPRRGAYIQVEGEENQGPRIVHLGPTSPSALIPPPPLSPSGGGTMGVNNIRLMAQSTKIKSSVLIRTTYRRIRTVQTFMGYDTLLPMLAPNAGLGITGVGLESDEISFVTWTKRSALEAVLNEMTHLEEEFEDVVKGIADGSGRLGGDDSAFVETVPALPNNLDGAINV</sequence>